<accession>A0AAF0D182</accession>
<proteinExistence type="predicted"/>
<protein>
    <submittedName>
        <fullName evidence="1">Uncharacterized protein</fullName>
    </submittedName>
</protein>
<dbReference type="EMBL" id="CP091871">
    <property type="protein sequence ID" value="WEU39782.1"/>
    <property type="molecule type" value="Genomic_DNA"/>
</dbReference>
<evidence type="ECO:0000313" key="2">
    <source>
        <dbReference type="Proteomes" id="UP000186851"/>
    </source>
</evidence>
<gene>
    <name evidence="1" type="ORF">OdinLCB4_004705</name>
</gene>
<sequence>MFDHYNSVVKHVKPAKYLACKKIMQPDKTIGDLQDTLLLHEKLAAEFPRVYNKLLEKSDNSVSKDFNGVNYLEIKKIIVEKMLEKCILCERRCGVNRLKDNIGFCGVNKTARVSSYFLHMGEESQLIPSGTVFFSGCTFRCAYNTCL</sequence>
<reference evidence="1" key="2">
    <citation type="journal article" date="2022" name="Nat. Microbiol.">
        <title>A closed Candidatus Odinarchaeum chromosome exposes Asgard archaeal viruses.</title>
        <authorList>
            <person name="Tamarit D."/>
            <person name="Caceres E.F."/>
            <person name="Krupovic M."/>
            <person name="Nijland R."/>
            <person name="Eme L."/>
            <person name="Robinson N.P."/>
            <person name="Ettema T.J.G."/>
        </authorList>
    </citation>
    <scope>NUCLEOTIDE SEQUENCE</scope>
    <source>
        <strain evidence="1">LCB_4</strain>
    </source>
</reference>
<dbReference type="AlphaFoldDB" id="A0AAF0D182"/>
<name>A0AAF0D182_ODILC</name>
<dbReference type="Proteomes" id="UP000186851">
    <property type="component" value="Chromosome"/>
</dbReference>
<dbReference type="PANTHER" id="PTHR43075:SF1">
    <property type="entry name" value="FORMATE LYASE ACTIVATING ENZYME, PUTATIVE (AFU_ORTHOLOGUE AFUA_2G15630)-RELATED"/>
    <property type="match status" value="1"/>
</dbReference>
<organism evidence="1 2">
    <name type="scientific">Odinarchaeota yellowstonii (strain LCB_4)</name>
    <dbReference type="NCBI Taxonomy" id="1841599"/>
    <lineage>
        <taxon>Archaea</taxon>
        <taxon>Promethearchaeati</taxon>
        <taxon>Candidatus Odinarchaeota</taxon>
        <taxon>Candidatus Odinarchaeia</taxon>
        <taxon>Candidatus Odinarchaeales</taxon>
        <taxon>Candidatus Odinarchaeaceae</taxon>
        <taxon>Candidatus Odinarchaeum</taxon>
    </lineage>
</organism>
<dbReference type="KEGG" id="oyw:OdinLCB4_004705"/>
<dbReference type="InterPro" id="IPR040085">
    <property type="entry name" value="MJ0674-like"/>
</dbReference>
<dbReference type="PANTHER" id="PTHR43075">
    <property type="entry name" value="FORMATE LYASE ACTIVATING ENZYME, PUTATIVE (AFU_ORTHOLOGUE AFUA_2G15630)-RELATED"/>
    <property type="match status" value="1"/>
</dbReference>
<evidence type="ECO:0000313" key="1">
    <source>
        <dbReference type="EMBL" id="WEU39782.1"/>
    </source>
</evidence>
<reference evidence="1" key="1">
    <citation type="journal article" date="2017" name="Nature">
        <title>Asgard archaea illuminate the origin of eukaryotic cellular complexity.</title>
        <authorList>
            <person name="Zaremba-Niedzwiedzka K."/>
            <person name="Caceres E.F."/>
            <person name="Saw J.H."/>
            <person name="Backstrom D."/>
            <person name="Juzokaite L."/>
            <person name="Vancaester E."/>
            <person name="Seitz K.W."/>
            <person name="Anantharaman K."/>
            <person name="Starnawski P."/>
            <person name="Kjeldsen K.U."/>
            <person name="Scott M.B."/>
            <person name="Nunoura T."/>
            <person name="Banfield J.F."/>
            <person name="Schramm A."/>
            <person name="Baker B.J."/>
            <person name="Spang A."/>
            <person name="Ettema T.J.G."/>
        </authorList>
    </citation>
    <scope>NUCLEOTIDE SEQUENCE</scope>
    <source>
        <strain evidence="1">LCB_4</strain>
    </source>
</reference>